<dbReference type="InterPro" id="IPR022294">
    <property type="entry name" value="ABC-transptr_permeasesu"/>
</dbReference>
<sequence length="220" mass="24441">MIGTFLFLIIYAFHRDKVGDAITSFLGCMMAAFPVLIGIVTGLSAEQEAEAGNSQELLFHPSRLQALFSKIILFFLLGGIAMLLAVLGFALSFSAAFHVTFFSTLTYLKIILTMLLCNLITYLIHWFFSMRFGRNISIGVGIVETVLGMLLLNALGDAIWPLVPCAWSFRLLRAFLNCGNLSVNFGGKMLAMVTIPVLTIFTLLLLILWFLRWEGNKAEE</sequence>
<evidence type="ECO:0000256" key="1">
    <source>
        <dbReference type="SAM" id="Phobius"/>
    </source>
</evidence>
<feature type="transmembrane region" description="Helical" evidence="1">
    <location>
        <begin position="21"/>
        <end position="45"/>
    </location>
</feature>
<feature type="transmembrane region" description="Helical" evidence="1">
    <location>
        <begin position="66"/>
        <end position="95"/>
    </location>
</feature>
<keyword evidence="1" id="KW-0812">Transmembrane</keyword>
<keyword evidence="1" id="KW-1133">Transmembrane helix</keyword>
<keyword evidence="1" id="KW-0472">Membrane</keyword>
<evidence type="ECO:0008006" key="3">
    <source>
        <dbReference type="Google" id="ProtNLM"/>
    </source>
</evidence>
<organism evidence="2">
    <name type="scientific">bioreactor metagenome</name>
    <dbReference type="NCBI Taxonomy" id="1076179"/>
    <lineage>
        <taxon>unclassified sequences</taxon>
        <taxon>metagenomes</taxon>
        <taxon>ecological metagenomes</taxon>
    </lineage>
</organism>
<dbReference type="CDD" id="cd21808">
    <property type="entry name" value="ABC-2_lan_permease_MutG"/>
    <property type="match status" value="1"/>
</dbReference>
<dbReference type="NCBIfam" id="TIGR03733">
    <property type="entry name" value="lanti_perm_MutG"/>
    <property type="match status" value="1"/>
</dbReference>
<dbReference type="AlphaFoldDB" id="A0A645F7D8"/>
<feature type="transmembrane region" description="Helical" evidence="1">
    <location>
        <begin position="189"/>
        <end position="211"/>
    </location>
</feature>
<accession>A0A645F7D8</accession>
<reference evidence="2" key="1">
    <citation type="submission" date="2019-08" db="EMBL/GenBank/DDBJ databases">
        <authorList>
            <person name="Kucharzyk K."/>
            <person name="Murdoch R.W."/>
            <person name="Higgins S."/>
            <person name="Loffler F."/>
        </authorList>
    </citation>
    <scope>NUCLEOTIDE SEQUENCE</scope>
</reference>
<name>A0A645F7D8_9ZZZZ</name>
<evidence type="ECO:0000313" key="2">
    <source>
        <dbReference type="EMBL" id="MPN09566.1"/>
    </source>
</evidence>
<gene>
    <name evidence="2" type="ORF">SDC9_156857</name>
</gene>
<proteinExistence type="predicted"/>
<feature type="transmembrane region" description="Helical" evidence="1">
    <location>
        <begin position="107"/>
        <end position="128"/>
    </location>
</feature>
<comment type="caution">
    <text evidence="2">The sequence shown here is derived from an EMBL/GenBank/DDBJ whole genome shotgun (WGS) entry which is preliminary data.</text>
</comment>
<protein>
    <recommendedName>
        <fullName evidence="3">Lantibiotic immunity ABC transporter MutG family permease subunit</fullName>
    </recommendedName>
</protein>
<dbReference type="EMBL" id="VSSQ01055680">
    <property type="protein sequence ID" value="MPN09566.1"/>
    <property type="molecule type" value="Genomic_DNA"/>
</dbReference>